<dbReference type="InterPro" id="IPR036938">
    <property type="entry name" value="PAP2/HPO_sf"/>
</dbReference>
<organism evidence="3 4">
    <name type="scientific">Parabacteroides chartae</name>
    <dbReference type="NCBI Taxonomy" id="1037355"/>
    <lineage>
        <taxon>Bacteria</taxon>
        <taxon>Pseudomonadati</taxon>
        <taxon>Bacteroidota</taxon>
        <taxon>Bacteroidia</taxon>
        <taxon>Bacteroidales</taxon>
        <taxon>Tannerellaceae</taxon>
        <taxon>Parabacteroides</taxon>
    </lineage>
</organism>
<dbReference type="Gene3D" id="1.20.144.10">
    <property type="entry name" value="Phosphatidic acid phosphatase type 2/haloperoxidase"/>
    <property type="match status" value="1"/>
</dbReference>
<feature type="transmembrane region" description="Helical" evidence="1">
    <location>
        <begin position="130"/>
        <end position="147"/>
    </location>
</feature>
<proteinExistence type="predicted"/>
<feature type="transmembrane region" description="Helical" evidence="1">
    <location>
        <begin position="59"/>
        <end position="76"/>
    </location>
</feature>
<reference evidence="4" key="1">
    <citation type="submission" date="2017-02" db="EMBL/GenBank/DDBJ databases">
        <authorList>
            <person name="Varghese N."/>
            <person name="Submissions S."/>
        </authorList>
    </citation>
    <scope>NUCLEOTIDE SEQUENCE [LARGE SCALE GENOMIC DNA]</scope>
    <source>
        <strain evidence="4">DSM 24967</strain>
    </source>
</reference>
<protein>
    <submittedName>
        <fullName evidence="3">PAP2 superfamily protein</fullName>
    </submittedName>
</protein>
<sequence>MTNSVMIKRRKQTFMLILILFHINIGYSQNVSMNDSISSTSIHDVSKINYNEKLSYKQFIIPSLLIGYGMFALVFDELKDFNKEVKEEVYLEHPHGFLHVDDYTQYSPAVAVFGLQALGIKGKNSVKDELIIYALSVGITTAVVYPLKKITKEWRPDHSAPNSFPSGHTAISFASAEFLRREYKDISPWYGIAGYAVASGTGFLRMYNNKHWFSDIAAGAGIGIASTTMAYWLHDKIRWGKKKTNTATIYPIYNNSVLGVGLVKNF</sequence>
<gene>
    <name evidence="3" type="ORF">SAMN05660349_01622</name>
</gene>
<keyword evidence="1" id="KW-0812">Transmembrane</keyword>
<dbReference type="CDD" id="cd03394">
    <property type="entry name" value="PAP2_like_5"/>
    <property type="match status" value="1"/>
</dbReference>
<dbReference type="SUPFAM" id="SSF48317">
    <property type="entry name" value="Acid phosphatase/Vanadium-dependent haloperoxidase"/>
    <property type="match status" value="1"/>
</dbReference>
<feature type="transmembrane region" description="Helical" evidence="1">
    <location>
        <begin position="212"/>
        <end position="233"/>
    </location>
</feature>
<feature type="domain" description="Phosphatidic acid phosphatase type 2/haloperoxidase" evidence="2">
    <location>
        <begin position="130"/>
        <end position="231"/>
    </location>
</feature>
<evidence type="ECO:0000259" key="2">
    <source>
        <dbReference type="SMART" id="SM00014"/>
    </source>
</evidence>
<keyword evidence="1" id="KW-0472">Membrane</keyword>
<dbReference type="Proteomes" id="UP000190852">
    <property type="component" value="Unassembled WGS sequence"/>
</dbReference>
<evidence type="ECO:0000313" key="4">
    <source>
        <dbReference type="Proteomes" id="UP000190852"/>
    </source>
</evidence>
<keyword evidence="4" id="KW-1185">Reference proteome</keyword>
<dbReference type="SMART" id="SM00014">
    <property type="entry name" value="acidPPc"/>
    <property type="match status" value="1"/>
</dbReference>
<keyword evidence="1" id="KW-1133">Transmembrane helix</keyword>
<name>A0A1T5C004_9BACT</name>
<dbReference type="AlphaFoldDB" id="A0A1T5C004"/>
<evidence type="ECO:0000313" key="3">
    <source>
        <dbReference type="EMBL" id="SKB52737.1"/>
    </source>
</evidence>
<accession>A0A1T5C004</accession>
<dbReference type="EMBL" id="FUYQ01000009">
    <property type="protein sequence ID" value="SKB52737.1"/>
    <property type="molecule type" value="Genomic_DNA"/>
</dbReference>
<dbReference type="Pfam" id="PF01569">
    <property type="entry name" value="PAP2"/>
    <property type="match status" value="1"/>
</dbReference>
<evidence type="ECO:0000256" key="1">
    <source>
        <dbReference type="SAM" id="Phobius"/>
    </source>
</evidence>
<dbReference type="InterPro" id="IPR000326">
    <property type="entry name" value="PAP2/HPO"/>
</dbReference>